<protein>
    <submittedName>
        <fullName evidence="1">Uncharacterized protein</fullName>
    </submittedName>
</protein>
<sequence>MMNITEKKKQVSEMVRASSLARLMDIQERLLSGIAELPDEVSEEDAKILDAIEATISGSEADPQVKETVGTLLQLDDMIGRLSSGN</sequence>
<evidence type="ECO:0000313" key="1">
    <source>
        <dbReference type="EMBL" id="OGN27289.1"/>
    </source>
</evidence>
<gene>
    <name evidence="1" type="ORF">A2941_00320</name>
</gene>
<comment type="caution">
    <text evidence="1">The sequence shown here is derived from an EMBL/GenBank/DDBJ whole genome shotgun (WGS) entry which is preliminary data.</text>
</comment>
<evidence type="ECO:0000313" key="2">
    <source>
        <dbReference type="Proteomes" id="UP000178444"/>
    </source>
</evidence>
<dbReference type="AlphaFoldDB" id="A0A1F8GS66"/>
<proteinExistence type="predicted"/>
<reference evidence="1 2" key="1">
    <citation type="journal article" date="2016" name="Nat. Commun.">
        <title>Thousands of microbial genomes shed light on interconnected biogeochemical processes in an aquifer system.</title>
        <authorList>
            <person name="Anantharaman K."/>
            <person name="Brown C.T."/>
            <person name="Hug L.A."/>
            <person name="Sharon I."/>
            <person name="Castelle C.J."/>
            <person name="Probst A.J."/>
            <person name="Thomas B.C."/>
            <person name="Singh A."/>
            <person name="Wilkins M.J."/>
            <person name="Karaoz U."/>
            <person name="Brodie E.L."/>
            <person name="Williams K.H."/>
            <person name="Hubbard S.S."/>
            <person name="Banfield J.F."/>
        </authorList>
    </citation>
    <scope>NUCLEOTIDE SEQUENCE [LARGE SCALE GENOMIC DNA]</scope>
</reference>
<dbReference type="Proteomes" id="UP000178444">
    <property type="component" value="Unassembled WGS sequence"/>
</dbReference>
<name>A0A1F8GS66_9BACT</name>
<dbReference type="EMBL" id="MGKO01000013">
    <property type="protein sequence ID" value="OGN27289.1"/>
    <property type="molecule type" value="Genomic_DNA"/>
</dbReference>
<organism evidence="1 2">
    <name type="scientific">Candidatus Yanofskybacteria bacterium RIFCSPLOWO2_01_FULL_49_17</name>
    <dbReference type="NCBI Taxonomy" id="1802700"/>
    <lineage>
        <taxon>Bacteria</taxon>
        <taxon>Candidatus Yanofskyibacteriota</taxon>
    </lineage>
</organism>
<accession>A0A1F8GS66</accession>